<evidence type="ECO:0000259" key="11">
    <source>
        <dbReference type="SMART" id="SM00387"/>
    </source>
</evidence>
<dbReference type="GO" id="GO:0016020">
    <property type="term" value="C:membrane"/>
    <property type="evidence" value="ECO:0007669"/>
    <property type="project" value="InterPro"/>
</dbReference>
<dbReference type="PANTHER" id="PTHR24421">
    <property type="entry name" value="NITRATE/NITRITE SENSOR PROTEIN NARX-RELATED"/>
    <property type="match status" value="1"/>
</dbReference>
<keyword evidence="5" id="KW-0547">Nucleotide-binding</keyword>
<dbReference type="Gene3D" id="1.25.40.10">
    <property type="entry name" value="Tetratricopeptide repeat domain"/>
    <property type="match status" value="2"/>
</dbReference>
<evidence type="ECO:0000256" key="5">
    <source>
        <dbReference type="ARBA" id="ARBA00022741"/>
    </source>
</evidence>
<keyword evidence="10" id="KW-1133">Transmembrane helix</keyword>
<dbReference type="Proteomes" id="UP000321291">
    <property type="component" value="Chromosome"/>
</dbReference>
<feature type="domain" description="Histidine kinase/HSP90-like ATPase" evidence="11">
    <location>
        <begin position="568"/>
        <end position="662"/>
    </location>
</feature>
<feature type="repeat" description="TPR" evidence="9">
    <location>
        <begin position="157"/>
        <end position="190"/>
    </location>
</feature>
<evidence type="ECO:0000313" key="12">
    <source>
        <dbReference type="EMBL" id="QEC73410.1"/>
    </source>
</evidence>
<keyword evidence="3" id="KW-0597">Phosphoprotein</keyword>
<feature type="transmembrane region" description="Helical" evidence="10">
    <location>
        <begin position="429"/>
        <end position="449"/>
    </location>
</feature>
<dbReference type="Gene3D" id="1.20.5.1930">
    <property type="match status" value="1"/>
</dbReference>
<dbReference type="KEGG" id="agi:FSB73_18835"/>
<sequence>MRALCAGAGLLIFSLILLLITGCKNKPTRQPKLVSSADKQLVTKALASMDSLQEDPHNKIAHLKSYYTSLSEPLKASFARPIFKKLFMIAYAHPDSTVLPFYKAQFILSQDQPEIQAQTLLSQAAYYLYINQQADSGLLALQALKPYRAAFNDTVYNSYYALIAQTYYQKGDFQRAADYYLKAIKISEKLKDSMSMIGNYGNLAAIYSSMDEEDKAIPIKKWSLEYYTRHKNDAYAFIGEVSLARSYATLSQMDSAFYHYKRALALKKTGVSNPSVEIILYTNLGEIYYERNNLKKALYFFDLCKAPLAAIGTEEQRLMYVIFSTPAYEQVKTDLFSEIKDMKTAIQLFSDQNNLILVKAAYFNLYMVYDKRHQYQNALGYYKSYDSVTNILSSQANNKYITRLRTQYDLQKKETTIEKQQKQIERKTAFTRLLGVLLIAGVAIAAFLITYTRLRRKRKETALQQQFSAGLIARGEAERGRLARDLHDGLGQNILVLKHQLKDGGKIDAASIDRLLEEVRAISRGVHPIILDQIGFKESVYHICKHLSEKESLFISTDLQYNGELGKEKELQLFRIFQEGLNNVIKYAQAQAANIQTKIEGSDFVAVIRDNGKGFDVQSTLNSGASFGLFSILERSRAINGKASIHSSTSGTLIKIKIPIHG</sequence>
<dbReference type="SUPFAM" id="SSF48452">
    <property type="entry name" value="TPR-like"/>
    <property type="match status" value="1"/>
</dbReference>
<dbReference type="Pfam" id="PF02518">
    <property type="entry name" value="HATPase_c"/>
    <property type="match status" value="1"/>
</dbReference>
<dbReference type="InterPro" id="IPR036890">
    <property type="entry name" value="HATPase_C_sf"/>
</dbReference>
<comment type="catalytic activity">
    <reaction evidence="1">
        <text>ATP + protein L-histidine = ADP + protein N-phospho-L-histidine.</text>
        <dbReference type="EC" id="2.7.13.3"/>
    </reaction>
</comment>
<evidence type="ECO:0000256" key="4">
    <source>
        <dbReference type="ARBA" id="ARBA00022679"/>
    </source>
</evidence>
<organism evidence="12 13">
    <name type="scientific">Arachidicoccus ginsenosidivorans</name>
    <dbReference type="NCBI Taxonomy" id="496057"/>
    <lineage>
        <taxon>Bacteria</taxon>
        <taxon>Pseudomonadati</taxon>
        <taxon>Bacteroidota</taxon>
        <taxon>Chitinophagia</taxon>
        <taxon>Chitinophagales</taxon>
        <taxon>Chitinophagaceae</taxon>
        <taxon>Arachidicoccus</taxon>
    </lineage>
</organism>
<dbReference type="PANTHER" id="PTHR24421:SF10">
    <property type="entry name" value="NITRATE_NITRITE SENSOR PROTEIN NARQ"/>
    <property type="match status" value="1"/>
</dbReference>
<dbReference type="SMART" id="SM00387">
    <property type="entry name" value="HATPase_c"/>
    <property type="match status" value="1"/>
</dbReference>
<dbReference type="GO" id="GO:0005524">
    <property type="term" value="F:ATP binding"/>
    <property type="evidence" value="ECO:0007669"/>
    <property type="project" value="UniProtKB-KW"/>
</dbReference>
<dbReference type="InterPro" id="IPR011712">
    <property type="entry name" value="Sig_transdc_His_kin_sub3_dim/P"/>
</dbReference>
<dbReference type="EMBL" id="CP042434">
    <property type="protein sequence ID" value="QEC73410.1"/>
    <property type="molecule type" value="Genomic_DNA"/>
</dbReference>
<evidence type="ECO:0000256" key="7">
    <source>
        <dbReference type="ARBA" id="ARBA00022840"/>
    </source>
</evidence>
<reference evidence="12 13" key="1">
    <citation type="journal article" date="2017" name="Int. J. Syst. Evol. Microbiol.">
        <title>Arachidicoccus ginsenosidivorans sp. nov., with ginsenoside-converting activity isolated from ginseng cultivating soil.</title>
        <authorList>
            <person name="Siddiqi M.Z."/>
            <person name="Aslam Z."/>
            <person name="Im W.T."/>
        </authorList>
    </citation>
    <scope>NUCLEOTIDE SEQUENCE [LARGE SCALE GENOMIC DNA]</scope>
    <source>
        <strain evidence="12 13">Gsoil 809</strain>
    </source>
</reference>
<dbReference type="EC" id="2.7.13.3" evidence="2"/>
<dbReference type="Pfam" id="PF13374">
    <property type="entry name" value="TPR_10"/>
    <property type="match status" value="1"/>
</dbReference>
<evidence type="ECO:0000256" key="6">
    <source>
        <dbReference type="ARBA" id="ARBA00022777"/>
    </source>
</evidence>
<dbReference type="PROSITE" id="PS50005">
    <property type="entry name" value="TPR"/>
    <property type="match status" value="1"/>
</dbReference>
<evidence type="ECO:0000256" key="2">
    <source>
        <dbReference type="ARBA" id="ARBA00012438"/>
    </source>
</evidence>
<dbReference type="Gene3D" id="3.30.565.10">
    <property type="entry name" value="Histidine kinase-like ATPase, C-terminal domain"/>
    <property type="match status" value="1"/>
</dbReference>
<gene>
    <name evidence="12" type="ORF">FSB73_18835</name>
</gene>
<keyword evidence="9" id="KW-0802">TPR repeat</keyword>
<keyword evidence="10" id="KW-0812">Transmembrane</keyword>
<keyword evidence="7" id="KW-0067">ATP-binding</keyword>
<keyword evidence="6" id="KW-0418">Kinase</keyword>
<evidence type="ECO:0000256" key="1">
    <source>
        <dbReference type="ARBA" id="ARBA00000085"/>
    </source>
</evidence>
<dbReference type="SUPFAM" id="SSF55874">
    <property type="entry name" value="ATPase domain of HSP90 chaperone/DNA topoisomerase II/histidine kinase"/>
    <property type="match status" value="1"/>
</dbReference>
<keyword evidence="13" id="KW-1185">Reference proteome</keyword>
<evidence type="ECO:0000256" key="8">
    <source>
        <dbReference type="ARBA" id="ARBA00023012"/>
    </source>
</evidence>
<accession>A0A5B8VPI3</accession>
<protein>
    <recommendedName>
        <fullName evidence="2">histidine kinase</fullName>
        <ecNumber evidence="2">2.7.13.3</ecNumber>
    </recommendedName>
</protein>
<dbReference type="PROSITE" id="PS51257">
    <property type="entry name" value="PROKAR_LIPOPROTEIN"/>
    <property type="match status" value="1"/>
</dbReference>
<evidence type="ECO:0000313" key="13">
    <source>
        <dbReference type="Proteomes" id="UP000321291"/>
    </source>
</evidence>
<dbReference type="InterPro" id="IPR011990">
    <property type="entry name" value="TPR-like_helical_dom_sf"/>
</dbReference>
<keyword evidence="4" id="KW-0808">Transferase</keyword>
<dbReference type="InterPro" id="IPR019734">
    <property type="entry name" value="TPR_rpt"/>
</dbReference>
<evidence type="ECO:0000256" key="3">
    <source>
        <dbReference type="ARBA" id="ARBA00022553"/>
    </source>
</evidence>
<dbReference type="InterPro" id="IPR050482">
    <property type="entry name" value="Sensor_HK_TwoCompSys"/>
</dbReference>
<dbReference type="GO" id="GO:0000155">
    <property type="term" value="F:phosphorelay sensor kinase activity"/>
    <property type="evidence" value="ECO:0007669"/>
    <property type="project" value="InterPro"/>
</dbReference>
<dbReference type="RefSeq" id="WP_146785737.1">
    <property type="nucleotide sequence ID" value="NZ_CP042434.1"/>
</dbReference>
<evidence type="ECO:0000256" key="9">
    <source>
        <dbReference type="PROSITE-ProRule" id="PRU00339"/>
    </source>
</evidence>
<keyword evidence="8" id="KW-0902">Two-component regulatory system</keyword>
<dbReference type="OrthoDB" id="617348at2"/>
<dbReference type="SMART" id="SM00028">
    <property type="entry name" value="TPR"/>
    <property type="match status" value="3"/>
</dbReference>
<evidence type="ECO:0000256" key="10">
    <source>
        <dbReference type="SAM" id="Phobius"/>
    </source>
</evidence>
<keyword evidence="10" id="KW-0472">Membrane</keyword>
<name>A0A5B8VPI3_9BACT</name>
<dbReference type="CDD" id="cd16917">
    <property type="entry name" value="HATPase_UhpB-NarQ-NarX-like"/>
    <property type="match status" value="1"/>
</dbReference>
<proteinExistence type="predicted"/>
<dbReference type="InterPro" id="IPR003594">
    <property type="entry name" value="HATPase_dom"/>
</dbReference>
<dbReference type="AlphaFoldDB" id="A0A5B8VPI3"/>
<dbReference type="GO" id="GO:0046983">
    <property type="term" value="F:protein dimerization activity"/>
    <property type="evidence" value="ECO:0007669"/>
    <property type="project" value="InterPro"/>
</dbReference>
<dbReference type="Pfam" id="PF07730">
    <property type="entry name" value="HisKA_3"/>
    <property type="match status" value="1"/>
</dbReference>